<reference evidence="4 5" key="1">
    <citation type="journal article" date="2014" name="PLoS Genet.">
        <title>Phylogenetically driven sequencing of extremely halophilic archaea reveals strategies for static and dynamic osmo-response.</title>
        <authorList>
            <person name="Becker E.A."/>
            <person name="Seitzer P.M."/>
            <person name="Tritt A."/>
            <person name="Larsen D."/>
            <person name="Krusor M."/>
            <person name="Yao A.I."/>
            <person name="Wu D."/>
            <person name="Madern D."/>
            <person name="Eisen J.A."/>
            <person name="Darling A.E."/>
            <person name="Facciotti M.T."/>
        </authorList>
    </citation>
    <scope>NUCLEOTIDE SEQUENCE [LARGE SCALE GENOMIC DNA]</scope>
    <source>
        <strain evidence="4 5">ATCC BAA-897</strain>
    </source>
</reference>
<comment type="similarity">
    <text evidence="1">Belongs to the HypE family.</text>
</comment>
<dbReference type="InterPro" id="IPR010918">
    <property type="entry name" value="PurM-like_C_dom"/>
</dbReference>
<comment type="caution">
    <text evidence="4">The sequence shown here is derived from an EMBL/GenBank/DDBJ whole genome shotgun (WGS) entry which is preliminary data.</text>
</comment>
<gene>
    <name evidence="4" type="ORF">C441_18132</name>
</gene>
<protein>
    <submittedName>
        <fullName evidence="4">Hydrogenase expression/formation protein</fullName>
    </submittedName>
</protein>
<proteinExistence type="inferred from homology"/>
<accession>M0HY76</accession>
<dbReference type="PANTHER" id="PTHR30303:SF4">
    <property type="entry name" value="HYDROGENASE EXPRESSION_FORMATION PROTEIN HYPE"/>
    <property type="match status" value="1"/>
</dbReference>
<dbReference type="SUPFAM" id="SSF56042">
    <property type="entry name" value="PurM C-terminal domain-like"/>
    <property type="match status" value="1"/>
</dbReference>
<name>M0HY76_9EURY</name>
<dbReference type="Pfam" id="PF00586">
    <property type="entry name" value="AIRS"/>
    <property type="match status" value="1"/>
</dbReference>
<evidence type="ECO:0000259" key="3">
    <source>
        <dbReference type="Pfam" id="PF02769"/>
    </source>
</evidence>
<dbReference type="PATRIC" id="fig|662480.6.peg.3603"/>
<dbReference type="SUPFAM" id="SSF55326">
    <property type="entry name" value="PurM N-terminal domain-like"/>
    <property type="match status" value="1"/>
</dbReference>
<sequence length="337" mass="34061">MGKLSPADLDRYVFSRTGAPNDDLLVGAGYGEDAAAVATGEGTMVVSTDPISLAAERIGTLGVAIASNDVAACGGVPEWLVSTVLLPEPDVDLLDDITAQLDAEASRLGISIIGGHTETVAGLSRPLLSLTCMGPTERYVPTSGAEPGDAVILTKGAGVEGTAVLATDFRADLDAAGVDAAAIDRAAGFFDDISVLPESAVLAPVATAMHDPTEGGVLNGLVELACASGVRIEVDGDDVPVRPETRALCDAMGVDPMRILGSGALLAAVPEDEADNVLAALEREAIEATVVGTVEAAGDGTNAGAEAETAPDADPGVVYDGTHHADGVEDDMYDLWN</sequence>
<evidence type="ECO:0000256" key="1">
    <source>
        <dbReference type="ARBA" id="ARBA00006243"/>
    </source>
</evidence>
<organism evidence="4 5">
    <name type="scientific">Haloferax sulfurifontis ATCC BAA-897</name>
    <dbReference type="NCBI Taxonomy" id="662480"/>
    <lineage>
        <taxon>Archaea</taxon>
        <taxon>Methanobacteriati</taxon>
        <taxon>Methanobacteriota</taxon>
        <taxon>Stenosarchaea group</taxon>
        <taxon>Halobacteria</taxon>
        <taxon>Halobacteriales</taxon>
        <taxon>Haloferacaceae</taxon>
        <taxon>Haloferax</taxon>
    </lineage>
</organism>
<dbReference type="InterPro" id="IPR036921">
    <property type="entry name" value="PurM-like_N_sf"/>
</dbReference>
<dbReference type="GO" id="GO:0051604">
    <property type="term" value="P:protein maturation"/>
    <property type="evidence" value="ECO:0007669"/>
    <property type="project" value="TreeGrafter"/>
</dbReference>
<evidence type="ECO:0000259" key="2">
    <source>
        <dbReference type="Pfam" id="PF00586"/>
    </source>
</evidence>
<dbReference type="Gene3D" id="3.30.1330.10">
    <property type="entry name" value="PurM-like, N-terminal domain"/>
    <property type="match status" value="1"/>
</dbReference>
<dbReference type="Proteomes" id="UP000011508">
    <property type="component" value="Unassembled WGS sequence"/>
</dbReference>
<dbReference type="PANTHER" id="PTHR30303">
    <property type="entry name" value="HYDROGENASE ISOENZYMES FORMATION PROTEIN HYPE"/>
    <property type="match status" value="1"/>
</dbReference>
<dbReference type="Pfam" id="PF02769">
    <property type="entry name" value="AIRS_C"/>
    <property type="match status" value="1"/>
</dbReference>
<dbReference type="PIRSF" id="PIRSF005644">
    <property type="entry name" value="Hdrgns_mtr_HypE"/>
    <property type="match status" value="1"/>
</dbReference>
<evidence type="ECO:0000313" key="4">
    <source>
        <dbReference type="EMBL" id="ELZ88657.1"/>
    </source>
</evidence>
<dbReference type="CDD" id="cd06061">
    <property type="entry name" value="PurM-like1"/>
    <property type="match status" value="1"/>
</dbReference>
<dbReference type="InterPro" id="IPR016188">
    <property type="entry name" value="PurM-like_N"/>
</dbReference>
<dbReference type="RefSeq" id="WP_007276320.1">
    <property type="nucleotide sequence ID" value="NZ_AOLM01000028.1"/>
</dbReference>
<dbReference type="EMBL" id="AOLM01000028">
    <property type="protein sequence ID" value="ELZ88657.1"/>
    <property type="molecule type" value="Genomic_DNA"/>
</dbReference>
<dbReference type="AlphaFoldDB" id="M0HY76"/>
<dbReference type="Gene3D" id="3.90.650.10">
    <property type="entry name" value="PurM-like C-terminal domain"/>
    <property type="match status" value="1"/>
</dbReference>
<dbReference type="InterPro" id="IPR036676">
    <property type="entry name" value="PurM-like_C_sf"/>
</dbReference>
<feature type="domain" description="PurM-like C-terminal" evidence="3">
    <location>
        <begin position="146"/>
        <end position="299"/>
    </location>
</feature>
<feature type="domain" description="PurM-like N-terminal" evidence="2">
    <location>
        <begin position="31"/>
        <end position="134"/>
    </location>
</feature>
<dbReference type="InterPro" id="IPR011854">
    <property type="entry name" value="HypE"/>
</dbReference>
<evidence type="ECO:0000313" key="5">
    <source>
        <dbReference type="Proteomes" id="UP000011508"/>
    </source>
</evidence>
<dbReference type="OrthoDB" id="31494at2157"/>
<keyword evidence="5" id="KW-1185">Reference proteome</keyword>